<dbReference type="CDD" id="cd19091">
    <property type="entry name" value="AKR_PsAKR"/>
    <property type="match status" value="1"/>
</dbReference>
<protein>
    <submittedName>
        <fullName evidence="4">Aldo/keto reductase</fullName>
    </submittedName>
</protein>
<dbReference type="AlphaFoldDB" id="A0A6B1D8Y5"/>
<dbReference type="PANTHER" id="PTHR43364:SF4">
    <property type="entry name" value="NAD(P)-LINKED OXIDOREDUCTASE SUPERFAMILY PROTEIN"/>
    <property type="match status" value="1"/>
</dbReference>
<evidence type="ECO:0000256" key="1">
    <source>
        <dbReference type="ARBA" id="ARBA00023002"/>
    </source>
</evidence>
<evidence type="ECO:0000313" key="4">
    <source>
        <dbReference type="EMBL" id="MYC96128.1"/>
    </source>
</evidence>
<accession>A0A6B1D8Y5</accession>
<evidence type="ECO:0000256" key="2">
    <source>
        <dbReference type="SAM" id="MobiDB-lite"/>
    </source>
</evidence>
<dbReference type="InterPro" id="IPR023210">
    <property type="entry name" value="NADP_OxRdtase_dom"/>
</dbReference>
<reference evidence="4" key="1">
    <citation type="submission" date="2019-09" db="EMBL/GenBank/DDBJ databases">
        <title>Characterisation of the sponge microbiome using genome-centric metagenomics.</title>
        <authorList>
            <person name="Engelberts J.P."/>
            <person name="Robbins S.J."/>
            <person name="De Goeij J.M."/>
            <person name="Aranda M."/>
            <person name="Bell S.C."/>
            <person name="Webster N.S."/>
        </authorList>
    </citation>
    <scope>NUCLEOTIDE SEQUENCE</scope>
    <source>
        <strain evidence="4">SB0661_bin_32</strain>
    </source>
</reference>
<dbReference type="SUPFAM" id="SSF51430">
    <property type="entry name" value="NAD(P)-linked oxidoreductase"/>
    <property type="match status" value="1"/>
</dbReference>
<dbReference type="GO" id="GO:0005829">
    <property type="term" value="C:cytosol"/>
    <property type="evidence" value="ECO:0007669"/>
    <property type="project" value="TreeGrafter"/>
</dbReference>
<comment type="caution">
    <text evidence="4">The sequence shown here is derived from an EMBL/GenBank/DDBJ whole genome shotgun (WGS) entry which is preliminary data.</text>
</comment>
<gene>
    <name evidence="4" type="ORF">F4X14_14290</name>
</gene>
<feature type="compositionally biased region" description="Basic and acidic residues" evidence="2">
    <location>
        <begin position="314"/>
        <end position="331"/>
    </location>
</feature>
<dbReference type="EMBL" id="VXMH01000072">
    <property type="protein sequence ID" value="MYC96128.1"/>
    <property type="molecule type" value="Genomic_DNA"/>
</dbReference>
<keyword evidence="1" id="KW-0560">Oxidoreductase</keyword>
<evidence type="ECO:0000259" key="3">
    <source>
        <dbReference type="Pfam" id="PF00248"/>
    </source>
</evidence>
<dbReference type="InterPro" id="IPR036812">
    <property type="entry name" value="NAD(P)_OxRdtase_dom_sf"/>
</dbReference>
<dbReference type="InterPro" id="IPR020471">
    <property type="entry name" value="AKR"/>
</dbReference>
<proteinExistence type="predicted"/>
<sequence>MEYRRLGRTGLKVSEICLGTMTFGHGTDEEEAGRIVDLAIEAGVNFFDTANAYADSASETILGQALKGRRRNAIIATKFFNPMGPDVNSSGTSRFHMMHTVEDSLRRLQMDYIDILYIHHVDTQTPLDETLRVLDDLVRQGKVRYTACSNFEAWRLMEAMWLSDHNGWERFAAYQPQYSLVVRDIEQEIIPVCELKGIGVVVWSPLGGGFLTGKYRPGERLHSGTRSEEGWAFPQSYFAANADETLTTLLEVASDLDRSPAQAATRWVLEQPAITSAIVGARTVGQARDNLGAAGWKLPADALGRLNDVSHLPDRYPKSMEANMDERRDGAVKMPSMESGL</sequence>
<organism evidence="4">
    <name type="scientific">Caldilineaceae bacterium SB0661_bin_32</name>
    <dbReference type="NCBI Taxonomy" id="2605255"/>
    <lineage>
        <taxon>Bacteria</taxon>
        <taxon>Bacillati</taxon>
        <taxon>Chloroflexota</taxon>
        <taxon>Caldilineae</taxon>
        <taxon>Caldilineales</taxon>
        <taxon>Caldilineaceae</taxon>
    </lineage>
</organism>
<dbReference type="InterPro" id="IPR050523">
    <property type="entry name" value="AKR_Detox_Biosynth"/>
</dbReference>
<dbReference type="Gene3D" id="3.20.20.100">
    <property type="entry name" value="NADP-dependent oxidoreductase domain"/>
    <property type="match status" value="1"/>
</dbReference>
<dbReference type="Pfam" id="PF00248">
    <property type="entry name" value="Aldo_ket_red"/>
    <property type="match status" value="1"/>
</dbReference>
<dbReference type="GO" id="GO:0016491">
    <property type="term" value="F:oxidoreductase activity"/>
    <property type="evidence" value="ECO:0007669"/>
    <property type="project" value="UniProtKB-KW"/>
</dbReference>
<feature type="domain" description="NADP-dependent oxidoreductase" evidence="3">
    <location>
        <begin position="15"/>
        <end position="309"/>
    </location>
</feature>
<dbReference type="PANTHER" id="PTHR43364">
    <property type="entry name" value="NADH-SPECIFIC METHYLGLYOXAL REDUCTASE-RELATED"/>
    <property type="match status" value="1"/>
</dbReference>
<feature type="region of interest" description="Disordered" evidence="2">
    <location>
        <begin position="314"/>
        <end position="341"/>
    </location>
</feature>
<dbReference type="FunFam" id="3.20.20.100:FF:000004">
    <property type="entry name" value="Oxidoreductase, aldo/keto reductase"/>
    <property type="match status" value="1"/>
</dbReference>
<name>A0A6B1D8Y5_9CHLR</name>
<dbReference type="PRINTS" id="PR00069">
    <property type="entry name" value="ALDKETRDTASE"/>
</dbReference>